<evidence type="ECO:0000313" key="1">
    <source>
        <dbReference type="EMBL" id="VVC98737.1"/>
    </source>
</evidence>
<protein>
    <submittedName>
        <fullName evidence="1">Uncharacterized protein</fullName>
    </submittedName>
</protein>
<gene>
    <name evidence="1" type="ORF">LSINAPIS_LOCUS9765</name>
</gene>
<proteinExistence type="predicted"/>
<dbReference type="Proteomes" id="UP000324832">
    <property type="component" value="Unassembled WGS sequence"/>
</dbReference>
<evidence type="ECO:0000313" key="2">
    <source>
        <dbReference type="Proteomes" id="UP000324832"/>
    </source>
</evidence>
<dbReference type="EMBL" id="FZQP02003767">
    <property type="protein sequence ID" value="VVC98737.1"/>
    <property type="molecule type" value="Genomic_DNA"/>
</dbReference>
<dbReference type="AlphaFoldDB" id="A0A5E4QKK8"/>
<accession>A0A5E4QKK8</accession>
<keyword evidence="2" id="KW-1185">Reference proteome</keyword>
<organism evidence="1 2">
    <name type="scientific">Leptidea sinapis</name>
    <dbReference type="NCBI Taxonomy" id="189913"/>
    <lineage>
        <taxon>Eukaryota</taxon>
        <taxon>Metazoa</taxon>
        <taxon>Ecdysozoa</taxon>
        <taxon>Arthropoda</taxon>
        <taxon>Hexapoda</taxon>
        <taxon>Insecta</taxon>
        <taxon>Pterygota</taxon>
        <taxon>Neoptera</taxon>
        <taxon>Endopterygota</taxon>
        <taxon>Lepidoptera</taxon>
        <taxon>Glossata</taxon>
        <taxon>Ditrysia</taxon>
        <taxon>Papilionoidea</taxon>
        <taxon>Pieridae</taxon>
        <taxon>Dismorphiinae</taxon>
        <taxon>Leptidea</taxon>
    </lineage>
</organism>
<name>A0A5E4QKK8_9NEOP</name>
<sequence>MAQYFEDPTKMFEPMEFDAVHRGSFNITQCIQDVLNCYAIVKPDEICSEYSHTHASICSAMRHWCDDHHGYQEDYVNGLFHIYESFCRPYHDLGTRRNTNDEQLLRRADNVTEPPNEII</sequence>
<reference evidence="1 2" key="1">
    <citation type="submission" date="2017-07" db="EMBL/GenBank/DDBJ databases">
        <authorList>
            <person name="Talla V."/>
            <person name="Backstrom N."/>
        </authorList>
    </citation>
    <scope>NUCLEOTIDE SEQUENCE [LARGE SCALE GENOMIC DNA]</scope>
</reference>